<dbReference type="SUPFAM" id="SSF57903">
    <property type="entry name" value="FYVE/PHD zinc finger"/>
    <property type="match status" value="1"/>
</dbReference>
<organism evidence="2 3">
    <name type="scientific">Pseudocercospora eumusae</name>
    <dbReference type="NCBI Taxonomy" id="321146"/>
    <lineage>
        <taxon>Eukaryota</taxon>
        <taxon>Fungi</taxon>
        <taxon>Dikarya</taxon>
        <taxon>Ascomycota</taxon>
        <taxon>Pezizomycotina</taxon>
        <taxon>Dothideomycetes</taxon>
        <taxon>Dothideomycetidae</taxon>
        <taxon>Mycosphaerellales</taxon>
        <taxon>Mycosphaerellaceae</taxon>
        <taxon>Pseudocercospora</taxon>
    </lineage>
</organism>
<dbReference type="Proteomes" id="UP000070133">
    <property type="component" value="Unassembled WGS sequence"/>
</dbReference>
<dbReference type="AlphaFoldDB" id="A0A139GV32"/>
<name>A0A139GV32_9PEZI</name>
<comment type="caution">
    <text evidence="2">The sequence shown here is derived from an EMBL/GenBank/DDBJ whole genome shotgun (WGS) entry which is preliminary data.</text>
</comment>
<protein>
    <recommendedName>
        <fullName evidence="4">RING-type domain-containing protein</fullName>
    </recommendedName>
</protein>
<feature type="region of interest" description="Disordered" evidence="1">
    <location>
        <begin position="69"/>
        <end position="90"/>
    </location>
</feature>
<accession>A0A139GV32</accession>
<dbReference type="EMBL" id="LFZN01000337">
    <property type="protein sequence ID" value="KXS94043.1"/>
    <property type="molecule type" value="Genomic_DNA"/>
</dbReference>
<feature type="compositionally biased region" description="Basic and acidic residues" evidence="1">
    <location>
        <begin position="28"/>
        <end position="37"/>
    </location>
</feature>
<evidence type="ECO:0008006" key="4">
    <source>
        <dbReference type="Google" id="ProtNLM"/>
    </source>
</evidence>
<gene>
    <name evidence="2" type="ORF">AC578_3646</name>
</gene>
<evidence type="ECO:0000313" key="3">
    <source>
        <dbReference type="Proteomes" id="UP000070133"/>
    </source>
</evidence>
<reference evidence="2 3" key="1">
    <citation type="submission" date="2015-07" db="EMBL/GenBank/DDBJ databases">
        <title>Comparative genomics of the Sigatoka disease complex on banana suggests a link between parallel evolutionary changes in Pseudocercospora fijiensis and Pseudocercospora eumusae and increased virulence on the banana host.</title>
        <authorList>
            <person name="Chang T.-C."/>
            <person name="Salvucci A."/>
            <person name="Crous P.W."/>
            <person name="Stergiopoulos I."/>
        </authorList>
    </citation>
    <scope>NUCLEOTIDE SEQUENCE [LARGE SCALE GENOMIC DNA]</scope>
    <source>
        <strain evidence="2 3">CBS 114824</strain>
    </source>
</reference>
<dbReference type="InterPro" id="IPR011011">
    <property type="entry name" value="Znf_FYVE_PHD"/>
</dbReference>
<proteinExistence type="predicted"/>
<keyword evidence="3" id="KW-1185">Reference proteome</keyword>
<sequence length="185" mass="20778">MARAAPSESMHMHLRPRKTITPQPELLQHPHREERRAKQATPPKTRARKRMRTDLIDNEDIGENIVVKQRRTHHLDDTTQPPPPDSAASHATGLASLRTLLTPASPRTSAHTRPVPCLEDLECPFCLEERGSSAAKEVQCSTCKAWQHEACLEAWAEKRRGEQQPVTCVACPAVWTRAGETIYVD</sequence>
<evidence type="ECO:0000256" key="1">
    <source>
        <dbReference type="SAM" id="MobiDB-lite"/>
    </source>
</evidence>
<evidence type="ECO:0000313" key="2">
    <source>
        <dbReference type="EMBL" id="KXS94043.1"/>
    </source>
</evidence>
<feature type="region of interest" description="Disordered" evidence="1">
    <location>
        <begin position="1"/>
        <end position="56"/>
    </location>
</feature>